<organism evidence="2 3">
    <name type="scientific">Saccharomycodes ludwigii</name>
    <dbReference type="NCBI Taxonomy" id="36035"/>
    <lineage>
        <taxon>Eukaryota</taxon>
        <taxon>Fungi</taxon>
        <taxon>Dikarya</taxon>
        <taxon>Ascomycota</taxon>
        <taxon>Saccharomycotina</taxon>
        <taxon>Saccharomycetes</taxon>
        <taxon>Saccharomycodales</taxon>
        <taxon>Saccharomycodaceae</taxon>
        <taxon>Saccharomycodes</taxon>
    </lineage>
</organism>
<evidence type="ECO:0000313" key="3">
    <source>
        <dbReference type="Proteomes" id="UP000262825"/>
    </source>
</evidence>
<protein>
    <submittedName>
        <fullName evidence="2">Related to Protein RMD9-like, mitochondrial</fullName>
    </submittedName>
</protein>
<sequence length="751" mass="85430">MVLRFVQQSNVLKQRVSNQFASSAKNIHQPHNIFSPQSIYLERTPSQELHYSTNSGTTTTTPNNVNSTVFPNPVSAAAPTNPLFNNIHKQQHQRSNNNNRQNHGYPNTNNNNTNLKVDPNSPWYHQVVTFDECVLTSLQMSRSTTNVNYYYKKYNKNNTNFNANNRNAINNSNFTAPLFWDSIGKAMGLYRILVETPEMNSNRCSMLIHLLHNGLRANRNQLTRMNKKPDYDSQSFHKEMTNYLCDSLREIASDVLQNKTGVNEYGCMHLITAFKELLLEEEAVDIWRNGLNNQLTHEYFLNPRVVGVILPILYQHGVSFDEISKLYQDSSNLISYFHPNLSVGMIRACLSAGENMKALELFTKLCEESSERKFGYLIETHLSFIGECKDLNLAESFFIKALNNEMPYRIDLQVSYVKKFMTNIWYQLGDFNKVYDVWYKSSIHYGSRVNHGISSSLNDTFFDIFFRKFTVFNEEGFTNLQNIIMTYNTIKPIDEPFFNIILTKAAAQWRDRSIIDFVNQSYKAFNIPKTIVAYRILLKSLGSIDNVSSNEILSRWNELVMKTDEVGQGFIANADWAALRDACVTWAQEKSDILMENNVVANNTNDNYNPAVQALNASGAFDQHATSNEELDTTSKQNTALTSSSSAAATAAAATVAPSNNTAAATIAGSNDNNNATTPTKEESMAQINERIILYLKVVRVYSKYCRDAQQYNRLTTGATKKYSILGPFLSQNYDCSDIYLPQFVNLRENN</sequence>
<feature type="compositionally biased region" description="Low complexity" evidence="1">
    <location>
        <begin position="93"/>
        <end position="114"/>
    </location>
</feature>
<name>A0A376B5F3_9ASCO</name>
<keyword evidence="3" id="KW-1185">Reference proteome</keyword>
<gene>
    <name evidence="2" type="ORF">SCODWIG_01632</name>
</gene>
<reference evidence="3" key="1">
    <citation type="submission" date="2018-06" db="EMBL/GenBank/DDBJ databases">
        <authorList>
            <person name="Guldener U."/>
        </authorList>
    </citation>
    <scope>NUCLEOTIDE SEQUENCE [LARGE SCALE GENOMIC DNA]</scope>
    <source>
        <strain evidence="3">UTAD17</strain>
    </source>
</reference>
<dbReference type="AlphaFoldDB" id="A0A376B5F3"/>
<evidence type="ECO:0000313" key="2">
    <source>
        <dbReference type="EMBL" id="SSD59871.1"/>
    </source>
</evidence>
<feature type="region of interest" description="Disordered" evidence="1">
    <location>
        <begin position="89"/>
        <end position="115"/>
    </location>
</feature>
<dbReference type="EMBL" id="UFAJ01000222">
    <property type="protein sequence ID" value="SSD59871.1"/>
    <property type="molecule type" value="Genomic_DNA"/>
</dbReference>
<accession>A0A376B5F3</accession>
<dbReference type="Proteomes" id="UP000262825">
    <property type="component" value="Unassembled WGS sequence"/>
</dbReference>
<dbReference type="VEuPathDB" id="FungiDB:SCODWIG_01632"/>
<proteinExistence type="predicted"/>
<evidence type="ECO:0000256" key="1">
    <source>
        <dbReference type="SAM" id="MobiDB-lite"/>
    </source>
</evidence>